<feature type="compositionally biased region" description="Basic and acidic residues" evidence="1">
    <location>
        <begin position="1"/>
        <end position="13"/>
    </location>
</feature>
<evidence type="ECO:0000313" key="2">
    <source>
        <dbReference type="EMBL" id="XHV10678.1"/>
    </source>
</evidence>
<dbReference type="EMBL" id="PQ287320">
    <property type="protein sequence ID" value="XHV10678.1"/>
    <property type="molecule type" value="Genomic_DNA"/>
</dbReference>
<evidence type="ECO:0000256" key="1">
    <source>
        <dbReference type="SAM" id="MobiDB-lite"/>
    </source>
</evidence>
<organism evidence="2">
    <name type="scientific">Caulobacter phage BL57</name>
    <dbReference type="NCBI Taxonomy" id="3348355"/>
    <lineage>
        <taxon>Viruses</taxon>
    </lineage>
</organism>
<accession>A0AB74UL64</accession>
<sequence length="99" mass="10681">MTSSEDHPQDLRPQHQPAGDRPQHQAGDVRSPIRIQKGKSGKPLYTQEAIILDKNGEEAGRLIYDPSGALVACGARLVLVAHYGAKPVSECVDRPAEDA</sequence>
<name>A0AB74UL64_9VIRU</name>
<reference evidence="2" key="1">
    <citation type="submission" date="2024-10" db="EMBL/GenBank/DDBJ databases">
        <title>Genetic diversity among independent isolates of the Dolichocephalovirinae subfamily.</title>
        <authorList>
            <person name="Ely B."/>
            <person name="Thomas Q."/>
            <person name="Mohammadi T."/>
        </authorList>
    </citation>
    <scope>NUCLEOTIDE SEQUENCE</scope>
</reference>
<protein>
    <submittedName>
        <fullName evidence="2">Uncharacterized protein</fullName>
    </submittedName>
</protein>
<proteinExistence type="predicted"/>
<gene>
    <name evidence="2" type="ORF">BL57_206c</name>
</gene>
<feature type="region of interest" description="Disordered" evidence="1">
    <location>
        <begin position="1"/>
        <end position="41"/>
    </location>
</feature>